<dbReference type="Proteomes" id="UP000887568">
    <property type="component" value="Unplaced"/>
</dbReference>
<name>A0A914B2W9_PATMI</name>
<dbReference type="GO" id="GO:0005520">
    <property type="term" value="F:insulin-like growth factor binding"/>
    <property type="evidence" value="ECO:0007669"/>
    <property type="project" value="InterPro"/>
</dbReference>
<accession>A0A914B2W9</accession>
<evidence type="ECO:0000259" key="5">
    <source>
        <dbReference type="PROSITE" id="PS50835"/>
    </source>
</evidence>
<dbReference type="InterPro" id="IPR013783">
    <property type="entry name" value="Ig-like_fold"/>
</dbReference>
<reference evidence="6" key="1">
    <citation type="submission" date="2022-11" db="UniProtKB">
        <authorList>
            <consortium name="EnsemblMetazoa"/>
        </authorList>
    </citation>
    <scope>IDENTIFICATION</scope>
</reference>
<sequence length="282" mass="30865">MKILCFVFFALLLLLLQEFTVSQDAENNDKAIEPPAEECSCEGVICEPVTEDKCPHGLVDDTRNPCRCCQRCGNGEYEFCDSEDISVKELAEKKHNFGLCGKGLTCRANYGVPVGAKPEMICYCRDEGMVCGSDGVTYETECRMQKISFETSRNIETKKTGMCKGAPTVVTPPNDVTNSTVGNVYLQCEVMGNPVPRVEWRKIGPDGPGDFLPSGDSGSERVTIQTRGGPEEYEVTGWLQVMRLEVEDGGEYECVGVNKFGQDSGRASIVVVERAHPIGTAE</sequence>
<keyword evidence="3 4" id="KW-0732">Signal</keyword>
<dbReference type="InterPro" id="IPR002350">
    <property type="entry name" value="Kazal_dom"/>
</dbReference>
<dbReference type="CDD" id="cd00104">
    <property type="entry name" value="KAZAL_FS"/>
    <property type="match status" value="1"/>
</dbReference>
<proteinExistence type="predicted"/>
<evidence type="ECO:0000313" key="7">
    <source>
        <dbReference type="Proteomes" id="UP000887568"/>
    </source>
</evidence>
<dbReference type="OMA" id="CHTKNKH"/>
<dbReference type="Pfam" id="PF07679">
    <property type="entry name" value="I-set"/>
    <property type="match status" value="1"/>
</dbReference>
<dbReference type="SUPFAM" id="SSF57184">
    <property type="entry name" value="Growth factor receptor domain"/>
    <property type="match status" value="1"/>
</dbReference>
<evidence type="ECO:0000256" key="1">
    <source>
        <dbReference type="ARBA" id="ARBA00004613"/>
    </source>
</evidence>
<dbReference type="GO" id="GO:0009966">
    <property type="term" value="P:regulation of signal transduction"/>
    <property type="evidence" value="ECO:0007669"/>
    <property type="project" value="TreeGrafter"/>
</dbReference>
<evidence type="ECO:0000256" key="4">
    <source>
        <dbReference type="SAM" id="SignalP"/>
    </source>
</evidence>
<dbReference type="GO" id="GO:0005615">
    <property type="term" value="C:extracellular space"/>
    <property type="evidence" value="ECO:0007669"/>
    <property type="project" value="TreeGrafter"/>
</dbReference>
<dbReference type="Gene3D" id="4.10.40.20">
    <property type="match status" value="1"/>
</dbReference>
<dbReference type="OrthoDB" id="10050438at2759"/>
<dbReference type="SUPFAM" id="SSF100895">
    <property type="entry name" value="Kazal-type serine protease inhibitors"/>
    <property type="match status" value="1"/>
</dbReference>
<dbReference type="SMART" id="SM00280">
    <property type="entry name" value="KAZAL"/>
    <property type="match status" value="1"/>
</dbReference>
<feature type="signal peptide" evidence="4">
    <location>
        <begin position="1"/>
        <end position="22"/>
    </location>
</feature>
<dbReference type="Gene3D" id="3.30.60.30">
    <property type="match status" value="1"/>
</dbReference>
<evidence type="ECO:0000313" key="6">
    <source>
        <dbReference type="EnsemblMetazoa" id="XP_038070680.1"/>
    </source>
</evidence>
<dbReference type="InterPro" id="IPR036058">
    <property type="entry name" value="Kazal_dom_sf"/>
</dbReference>
<dbReference type="InterPro" id="IPR009030">
    <property type="entry name" value="Growth_fac_rcpt_cys_sf"/>
</dbReference>
<dbReference type="InterPro" id="IPR003599">
    <property type="entry name" value="Ig_sub"/>
</dbReference>
<dbReference type="PANTHER" id="PTHR14186">
    <property type="entry name" value="INSULIN-LIKE GROWTH FACTOR BINDING PROTEIN-RELATED"/>
    <property type="match status" value="1"/>
</dbReference>
<dbReference type="RefSeq" id="XP_038070680.1">
    <property type="nucleotide sequence ID" value="XM_038214752.1"/>
</dbReference>
<dbReference type="Gene3D" id="2.60.40.10">
    <property type="entry name" value="Immunoglobulins"/>
    <property type="match status" value="1"/>
</dbReference>
<dbReference type="GO" id="GO:0001558">
    <property type="term" value="P:regulation of cell growth"/>
    <property type="evidence" value="ECO:0007669"/>
    <property type="project" value="InterPro"/>
</dbReference>
<dbReference type="InterPro" id="IPR011390">
    <property type="entry name" value="IGFBP_rP_mac25"/>
</dbReference>
<dbReference type="InterPro" id="IPR007110">
    <property type="entry name" value="Ig-like_dom"/>
</dbReference>
<organism evidence="6 7">
    <name type="scientific">Patiria miniata</name>
    <name type="common">Bat star</name>
    <name type="synonym">Asterina miniata</name>
    <dbReference type="NCBI Taxonomy" id="46514"/>
    <lineage>
        <taxon>Eukaryota</taxon>
        <taxon>Metazoa</taxon>
        <taxon>Echinodermata</taxon>
        <taxon>Eleutherozoa</taxon>
        <taxon>Asterozoa</taxon>
        <taxon>Asteroidea</taxon>
        <taxon>Valvatacea</taxon>
        <taxon>Valvatida</taxon>
        <taxon>Asterinidae</taxon>
        <taxon>Patiria</taxon>
    </lineage>
</organism>
<protein>
    <recommendedName>
        <fullName evidence="5">Ig-like domain-containing protein</fullName>
    </recommendedName>
</protein>
<feature type="chain" id="PRO_5037295344" description="Ig-like domain-containing protein" evidence="4">
    <location>
        <begin position="23"/>
        <end position="282"/>
    </location>
</feature>
<dbReference type="PANTHER" id="PTHR14186:SF19">
    <property type="entry name" value="INSULIN-LIKE GROWTH FACTOR-BINDING PROTEIN 7"/>
    <property type="match status" value="1"/>
</dbReference>
<evidence type="ECO:0000256" key="2">
    <source>
        <dbReference type="ARBA" id="ARBA00022525"/>
    </source>
</evidence>
<feature type="domain" description="Ig-like" evidence="5">
    <location>
        <begin position="167"/>
        <end position="272"/>
    </location>
</feature>
<dbReference type="EnsemblMetazoa" id="XM_038214752.1">
    <property type="protein sequence ID" value="XP_038070680.1"/>
    <property type="gene ID" value="LOC119739720"/>
</dbReference>
<dbReference type="SUPFAM" id="SSF48726">
    <property type="entry name" value="Immunoglobulin"/>
    <property type="match status" value="1"/>
</dbReference>
<dbReference type="SMART" id="SM00409">
    <property type="entry name" value="IG"/>
    <property type="match status" value="1"/>
</dbReference>
<keyword evidence="2" id="KW-0964">Secreted</keyword>
<comment type="subcellular location">
    <subcellularLocation>
        <location evidence="1">Secreted</location>
    </subcellularLocation>
</comment>
<dbReference type="InterPro" id="IPR013098">
    <property type="entry name" value="Ig_I-set"/>
</dbReference>
<dbReference type="SMART" id="SM00408">
    <property type="entry name" value="IGc2"/>
    <property type="match status" value="1"/>
</dbReference>
<dbReference type="AlphaFoldDB" id="A0A914B2W9"/>
<dbReference type="PROSITE" id="PS50835">
    <property type="entry name" value="IG_LIKE"/>
    <property type="match status" value="1"/>
</dbReference>
<evidence type="ECO:0000256" key="3">
    <source>
        <dbReference type="ARBA" id="ARBA00022729"/>
    </source>
</evidence>
<dbReference type="InterPro" id="IPR003598">
    <property type="entry name" value="Ig_sub2"/>
</dbReference>
<dbReference type="GeneID" id="119739720"/>
<keyword evidence="7" id="KW-1185">Reference proteome</keyword>
<dbReference type="Pfam" id="PF07648">
    <property type="entry name" value="Kazal_2"/>
    <property type="match status" value="1"/>
</dbReference>
<dbReference type="InterPro" id="IPR036179">
    <property type="entry name" value="Ig-like_dom_sf"/>
</dbReference>